<proteinExistence type="predicted"/>
<dbReference type="EMBL" id="MK072247">
    <property type="protein sequence ID" value="AYV80712.1"/>
    <property type="molecule type" value="Genomic_DNA"/>
</dbReference>
<reference evidence="1" key="1">
    <citation type="submission" date="2018-10" db="EMBL/GenBank/DDBJ databases">
        <title>Hidden diversity of soil giant viruses.</title>
        <authorList>
            <person name="Schulz F."/>
            <person name="Alteio L."/>
            <person name="Goudeau D."/>
            <person name="Ryan E.M."/>
            <person name="Malmstrom R.R."/>
            <person name="Blanchard J."/>
            <person name="Woyke T."/>
        </authorList>
    </citation>
    <scope>NUCLEOTIDE SEQUENCE</scope>
    <source>
        <strain evidence="1">HAV1</strain>
    </source>
</reference>
<evidence type="ECO:0000313" key="1">
    <source>
        <dbReference type="EMBL" id="AYV80712.1"/>
    </source>
</evidence>
<accession>A0A3G5A0L8</accession>
<sequence>MGSSCTRPRSNLLIRHRKFLDRKYDNYPYYFSYDKFSTYKYKFSVYSNVKFDGTLPLNKSMIVCSIIYKYMIVHEFTNDFIILNDRHEPMYLIRGNCKMEDASEIISLFDNEAVDLSSFSDVLNERIYGVLQRCEIKEIGDATERSGLLRSCGNA</sequence>
<name>A0A3G5A0L8_9VIRU</name>
<organism evidence="1">
    <name type="scientific">Harvfovirus sp</name>
    <dbReference type="NCBI Taxonomy" id="2487768"/>
    <lineage>
        <taxon>Viruses</taxon>
        <taxon>Varidnaviria</taxon>
        <taxon>Bamfordvirae</taxon>
        <taxon>Nucleocytoviricota</taxon>
        <taxon>Megaviricetes</taxon>
        <taxon>Imitervirales</taxon>
        <taxon>Mimiviridae</taxon>
        <taxon>Klosneuvirinae</taxon>
    </lineage>
</organism>
<protein>
    <submittedName>
        <fullName evidence="1">Uncharacterized protein</fullName>
    </submittedName>
</protein>
<gene>
    <name evidence="1" type="ORF">Harvfovirus5_16</name>
</gene>